<dbReference type="InterPro" id="IPR014710">
    <property type="entry name" value="RmlC-like_jellyroll"/>
</dbReference>
<name>A0A6I4WES1_9ACTN</name>
<sequence>MTTTETRPWGSYTVVDESPAHKTKRIEVAPGSRLSYQRHRHRSEHWYVLAGTLHVTIEGAEAVLLPGQSVDVPAGSAHRAANHGDVPAVFVEVQTGTYFGEDDIERLDDDYGRTDAGAVAQ</sequence>
<gene>
    <name evidence="2" type="ORF">GQ466_30070</name>
</gene>
<dbReference type="PANTHER" id="PTHR46390:SF1">
    <property type="entry name" value="MANNOSE-1-PHOSPHATE GUANYLYLTRANSFERASE"/>
    <property type="match status" value="1"/>
</dbReference>
<dbReference type="InterPro" id="IPR001538">
    <property type="entry name" value="Man6P_isomerase-2_C"/>
</dbReference>
<evidence type="ECO:0000259" key="1">
    <source>
        <dbReference type="Pfam" id="PF01050"/>
    </source>
</evidence>
<dbReference type="CDD" id="cd02213">
    <property type="entry name" value="cupin_PMI_typeII_C"/>
    <property type="match status" value="1"/>
</dbReference>
<proteinExistence type="predicted"/>
<dbReference type="RefSeq" id="WP_161106461.1">
    <property type="nucleotide sequence ID" value="NZ_JBHLYI010000019.1"/>
</dbReference>
<dbReference type="OrthoDB" id="9806359at2"/>
<dbReference type="Gene3D" id="2.60.120.10">
    <property type="entry name" value="Jelly Rolls"/>
    <property type="match status" value="1"/>
</dbReference>
<comment type="caution">
    <text evidence="2">The sequence shown here is derived from an EMBL/GenBank/DDBJ whole genome shotgun (WGS) entry which is preliminary data.</text>
</comment>
<dbReference type="EMBL" id="WUTW01000012">
    <property type="protein sequence ID" value="MXQ68271.1"/>
    <property type="molecule type" value="Genomic_DNA"/>
</dbReference>
<dbReference type="InterPro" id="IPR011051">
    <property type="entry name" value="RmlC_Cupin_sf"/>
</dbReference>
<dbReference type="SUPFAM" id="SSF51182">
    <property type="entry name" value="RmlC-like cupins"/>
    <property type="match status" value="1"/>
</dbReference>
<protein>
    <submittedName>
        <fullName evidence="2">Cupin domain-containing protein</fullName>
    </submittedName>
</protein>
<dbReference type="InterPro" id="IPR051161">
    <property type="entry name" value="Mannose-6P_isomerase_type2"/>
</dbReference>
<dbReference type="GO" id="GO:0004475">
    <property type="term" value="F:mannose-1-phosphate guanylyltransferase (GTP) activity"/>
    <property type="evidence" value="ECO:0007669"/>
    <property type="project" value="TreeGrafter"/>
</dbReference>
<evidence type="ECO:0000313" key="2">
    <source>
        <dbReference type="EMBL" id="MXQ68271.1"/>
    </source>
</evidence>
<dbReference type="Proteomes" id="UP000431901">
    <property type="component" value="Unassembled WGS sequence"/>
</dbReference>
<dbReference type="Pfam" id="PF01050">
    <property type="entry name" value="MannoseP_isomer"/>
    <property type="match status" value="1"/>
</dbReference>
<dbReference type="AlphaFoldDB" id="A0A6I4WES1"/>
<accession>A0A6I4WES1</accession>
<feature type="domain" description="Mannose-6-phosphate isomerase type II C-terminal" evidence="1">
    <location>
        <begin position="5"/>
        <end position="109"/>
    </location>
</feature>
<dbReference type="GO" id="GO:0005976">
    <property type="term" value="P:polysaccharide metabolic process"/>
    <property type="evidence" value="ECO:0007669"/>
    <property type="project" value="InterPro"/>
</dbReference>
<evidence type="ECO:0000313" key="3">
    <source>
        <dbReference type="Proteomes" id="UP000431901"/>
    </source>
</evidence>
<reference evidence="2 3" key="1">
    <citation type="submission" date="2019-12" db="EMBL/GenBank/DDBJ databases">
        <title>Nocardia macrotermitis sp. nov. and Nocardia aurantia sp. nov., isolated from the gut of the fungus growing-termite Macrotermes natalensis.</title>
        <authorList>
            <person name="Christine B."/>
            <person name="Rene B."/>
        </authorList>
    </citation>
    <scope>NUCLEOTIDE SEQUENCE [LARGE SCALE GENOMIC DNA]</scope>
    <source>
        <strain evidence="2 3">DSM 102126</strain>
    </source>
</reference>
<dbReference type="PANTHER" id="PTHR46390">
    <property type="entry name" value="MANNOSE-1-PHOSPHATE GUANYLYLTRANSFERASE"/>
    <property type="match status" value="1"/>
</dbReference>
<dbReference type="GO" id="GO:0009298">
    <property type="term" value="P:GDP-mannose biosynthetic process"/>
    <property type="evidence" value="ECO:0007669"/>
    <property type="project" value="TreeGrafter"/>
</dbReference>
<keyword evidence="3" id="KW-1185">Reference proteome</keyword>
<organism evidence="2 3">
    <name type="scientific">Actinomadura rayongensis</name>
    <dbReference type="NCBI Taxonomy" id="1429076"/>
    <lineage>
        <taxon>Bacteria</taxon>
        <taxon>Bacillati</taxon>
        <taxon>Actinomycetota</taxon>
        <taxon>Actinomycetes</taxon>
        <taxon>Streptosporangiales</taxon>
        <taxon>Thermomonosporaceae</taxon>
        <taxon>Actinomadura</taxon>
    </lineage>
</organism>